<name>A0ABT9MI41_9DEIO</name>
<sequence>MSHSTHLPTLRPGPAGLPQPYAVSDVLPLIGQSVWDGFTRALRLAPWPSAACALLYTDARWGLADGFGWAGLGYLIAFWFEVGNQKAVEVERAEHTRWLCPEIDADDVRWWRAGSLLTASATCFYLYALIRQLLNTL</sequence>
<comment type="caution">
    <text evidence="1">The sequence shown here is derived from an EMBL/GenBank/DDBJ whole genome shotgun (WGS) entry which is preliminary data.</text>
</comment>
<accession>A0ABT9MI41</accession>
<gene>
    <name evidence="1" type="ORF">QO006_003719</name>
</gene>
<evidence type="ECO:0000313" key="2">
    <source>
        <dbReference type="Proteomes" id="UP001232163"/>
    </source>
</evidence>
<keyword evidence="2" id="KW-1185">Reference proteome</keyword>
<protein>
    <submittedName>
        <fullName evidence="1">Uncharacterized protein</fullName>
    </submittedName>
</protein>
<dbReference type="RefSeq" id="WP_307469299.1">
    <property type="nucleotide sequence ID" value="NZ_JAURUR010000022.1"/>
</dbReference>
<dbReference type="Proteomes" id="UP001232163">
    <property type="component" value="Unassembled WGS sequence"/>
</dbReference>
<evidence type="ECO:0000313" key="1">
    <source>
        <dbReference type="EMBL" id="MDP9766255.1"/>
    </source>
</evidence>
<proteinExistence type="predicted"/>
<reference evidence="1 2" key="1">
    <citation type="submission" date="2023-07" db="EMBL/GenBank/DDBJ databases">
        <title>Genomic Encyclopedia of Type Strains, Phase IV (KMG-IV): sequencing the most valuable type-strain genomes for metagenomic binning, comparative biology and taxonomic classification.</title>
        <authorList>
            <person name="Goeker M."/>
        </authorList>
    </citation>
    <scope>NUCLEOTIDE SEQUENCE [LARGE SCALE GENOMIC DNA]</scope>
    <source>
        <strain evidence="1 2">NIO-1023</strain>
    </source>
</reference>
<organism evidence="1 2">
    <name type="scientific">Deinococcus enclensis</name>
    <dbReference type="NCBI Taxonomy" id="1049582"/>
    <lineage>
        <taxon>Bacteria</taxon>
        <taxon>Thermotogati</taxon>
        <taxon>Deinococcota</taxon>
        <taxon>Deinococci</taxon>
        <taxon>Deinococcales</taxon>
        <taxon>Deinococcaceae</taxon>
        <taxon>Deinococcus</taxon>
    </lineage>
</organism>
<dbReference type="EMBL" id="JAURUR010000022">
    <property type="protein sequence ID" value="MDP9766255.1"/>
    <property type="molecule type" value="Genomic_DNA"/>
</dbReference>